<organism evidence="1 2">
    <name type="scientific">Meloidogyne enterolobii</name>
    <name type="common">Root-knot nematode worm</name>
    <name type="synonym">Meloidogyne mayaguensis</name>
    <dbReference type="NCBI Taxonomy" id="390850"/>
    <lineage>
        <taxon>Eukaryota</taxon>
        <taxon>Metazoa</taxon>
        <taxon>Ecdysozoa</taxon>
        <taxon>Nematoda</taxon>
        <taxon>Chromadorea</taxon>
        <taxon>Rhabditida</taxon>
        <taxon>Tylenchina</taxon>
        <taxon>Tylenchomorpha</taxon>
        <taxon>Tylenchoidea</taxon>
        <taxon>Meloidogynidae</taxon>
        <taxon>Meloidogyninae</taxon>
        <taxon>Meloidogyne</taxon>
    </lineage>
</organism>
<dbReference type="EMBL" id="CAJEWN010000055">
    <property type="protein sequence ID" value="CAD2154037.1"/>
    <property type="molecule type" value="Genomic_DNA"/>
</dbReference>
<accession>A0A6V7UEC6</accession>
<evidence type="ECO:0000313" key="1">
    <source>
        <dbReference type="EMBL" id="CAD2154037.1"/>
    </source>
</evidence>
<name>A0A6V7UEC6_MELEN</name>
<reference evidence="1 2" key="1">
    <citation type="submission" date="2020-08" db="EMBL/GenBank/DDBJ databases">
        <authorList>
            <person name="Koutsovoulos G."/>
            <person name="Danchin GJ E."/>
        </authorList>
    </citation>
    <scope>NUCLEOTIDE SEQUENCE [LARGE SCALE GENOMIC DNA]</scope>
</reference>
<sequence length="192" mass="22997">MKIARYLFQQIFKSIFGFIQFHQFIFNPQMIELLFDENKTNIPLQIYTQKAIMFINTESDNHLLRFSLNHLMANQFTVCFDKALNIEQYFNILLVILTDEGNKFSKVCYKHQNLLWLYNLIVQHTETSKNVSKMVKEIKFYKIEVRDNNLESTKYQLSNGYNPEIKFCICIKELFKTIMFIGGNEFEIKRIN</sequence>
<dbReference type="Proteomes" id="UP000580250">
    <property type="component" value="Unassembled WGS sequence"/>
</dbReference>
<gene>
    <name evidence="1" type="ORF">MENT_LOCUS11342</name>
</gene>
<proteinExistence type="predicted"/>
<comment type="caution">
    <text evidence="1">The sequence shown here is derived from an EMBL/GenBank/DDBJ whole genome shotgun (WGS) entry which is preliminary data.</text>
</comment>
<dbReference type="OrthoDB" id="5906806at2759"/>
<protein>
    <submittedName>
        <fullName evidence="1">Uncharacterized protein</fullName>
    </submittedName>
</protein>
<dbReference type="AlphaFoldDB" id="A0A6V7UEC6"/>
<evidence type="ECO:0000313" key="2">
    <source>
        <dbReference type="Proteomes" id="UP000580250"/>
    </source>
</evidence>